<evidence type="ECO:0000313" key="2">
    <source>
        <dbReference type="Proteomes" id="UP001419268"/>
    </source>
</evidence>
<evidence type="ECO:0000313" key="1">
    <source>
        <dbReference type="EMBL" id="KAK9083376.1"/>
    </source>
</evidence>
<dbReference type="Proteomes" id="UP001419268">
    <property type="component" value="Unassembled WGS sequence"/>
</dbReference>
<dbReference type="EMBL" id="JBBNAG010000013">
    <property type="protein sequence ID" value="KAK9083376.1"/>
    <property type="molecule type" value="Genomic_DNA"/>
</dbReference>
<accession>A0AAP0DYN0</accession>
<dbReference type="InterPro" id="IPR008974">
    <property type="entry name" value="TRAF-like"/>
</dbReference>
<dbReference type="Gene3D" id="2.60.210.10">
    <property type="entry name" value="Apoptosis, Tumor Necrosis Factor Receptor Associated Protein 2, Chain A"/>
    <property type="match status" value="1"/>
</dbReference>
<gene>
    <name evidence="1" type="ORF">Scep_029847</name>
</gene>
<sequence length="155" mass="17683">MESHIRKHNLKSSNVKSEPACVNEPVYLTSMLQHYDVNIKTWTLTGTLYEVAYFVNPWESTPRTSRARVGNRGLVRGCVGAVRERISMDPRECMYEQNIISFLTVTLIHKIIFQAWGWELISLDNFNDERNGFLIKDTCNVEADVTVLGTVTSLA</sequence>
<dbReference type="SUPFAM" id="SSF49599">
    <property type="entry name" value="TRAF domain-like"/>
    <property type="match status" value="1"/>
</dbReference>
<comment type="caution">
    <text evidence="1">The sequence shown here is derived from an EMBL/GenBank/DDBJ whole genome shotgun (WGS) entry which is preliminary data.</text>
</comment>
<reference evidence="1 2" key="1">
    <citation type="submission" date="2024-01" db="EMBL/GenBank/DDBJ databases">
        <title>Genome assemblies of Stephania.</title>
        <authorList>
            <person name="Yang L."/>
        </authorList>
    </citation>
    <scope>NUCLEOTIDE SEQUENCE [LARGE SCALE GENOMIC DNA]</scope>
    <source>
        <strain evidence="1">JXDWG</strain>
        <tissue evidence="1">Leaf</tissue>
    </source>
</reference>
<keyword evidence="2" id="KW-1185">Reference proteome</keyword>
<organism evidence="1 2">
    <name type="scientific">Stephania cephalantha</name>
    <dbReference type="NCBI Taxonomy" id="152367"/>
    <lineage>
        <taxon>Eukaryota</taxon>
        <taxon>Viridiplantae</taxon>
        <taxon>Streptophyta</taxon>
        <taxon>Embryophyta</taxon>
        <taxon>Tracheophyta</taxon>
        <taxon>Spermatophyta</taxon>
        <taxon>Magnoliopsida</taxon>
        <taxon>Ranunculales</taxon>
        <taxon>Menispermaceae</taxon>
        <taxon>Menispermoideae</taxon>
        <taxon>Cissampelideae</taxon>
        <taxon>Stephania</taxon>
    </lineage>
</organism>
<protein>
    <submittedName>
        <fullName evidence="1">Uncharacterized protein</fullName>
    </submittedName>
</protein>
<dbReference type="AlphaFoldDB" id="A0AAP0DYN0"/>
<name>A0AAP0DYN0_9MAGN</name>
<proteinExistence type="predicted"/>